<dbReference type="Proteomes" id="UP001499938">
    <property type="component" value="Unassembled WGS sequence"/>
</dbReference>
<evidence type="ECO:0000313" key="2">
    <source>
        <dbReference type="EMBL" id="GAA1787591.1"/>
    </source>
</evidence>
<organism evidence="2 3">
    <name type="scientific">Nostocoides veronense</name>
    <dbReference type="NCBI Taxonomy" id="330836"/>
    <lineage>
        <taxon>Bacteria</taxon>
        <taxon>Bacillati</taxon>
        <taxon>Actinomycetota</taxon>
        <taxon>Actinomycetes</taxon>
        <taxon>Micrococcales</taxon>
        <taxon>Intrasporangiaceae</taxon>
        <taxon>Nostocoides</taxon>
    </lineage>
</organism>
<sequence>MRRGVWMPKPLWEGLTPEHLHAALAYAASMTSTSEVPLVFAGPTAAAIMGLPRIAPWPRDVVVLADPRREPKRVRGCAPGLRRRVGVIDAAIVVGGLHITPPARTVIDLARTGSLADAVAAADQALRRGLCSRDDLFDEIAVIPPHANGKVKTKFTAGFANALAMNGGESLSRLNMYRLNVAEPELQVAFQDTDGLIGYVDFYWKGRGGRGVIGEFDGKIKYGIDEELGREDRKNALWREKLREDRLRKTDDVARWTWAVASDPDRLGRELADHGIRPLRRNTWSLPPSPSTQSVSSPLTAPSHGGPASRAS</sequence>
<dbReference type="EMBL" id="BAAAPO010000016">
    <property type="protein sequence ID" value="GAA1787591.1"/>
    <property type="molecule type" value="Genomic_DNA"/>
</dbReference>
<name>A0ABP4XQC5_9MICO</name>
<comment type="caution">
    <text evidence="2">The sequence shown here is derived from an EMBL/GenBank/DDBJ whole genome shotgun (WGS) entry which is preliminary data.</text>
</comment>
<protein>
    <submittedName>
        <fullName evidence="2">Uncharacterized protein</fullName>
    </submittedName>
</protein>
<evidence type="ECO:0000313" key="3">
    <source>
        <dbReference type="Proteomes" id="UP001499938"/>
    </source>
</evidence>
<accession>A0ABP4XQC5</accession>
<keyword evidence="3" id="KW-1185">Reference proteome</keyword>
<gene>
    <name evidence="2" type="ORF">GCM10009811_10900</name>
</gene>
<feature type="region of interest" description="Disordered" evidence="1">
    <location>
        <begin position="278"/>
        <end position="312"/>
    </location>
</feature>
<evidence type="ECO:0000256" key="1">
    <source>
        <dbReference type="SAM" id="MobiDB-lite"/>
    </source>
</evidence>
<feature type="compositionally biased region" description="Low complexity" evidence="1">
    <location>
        <begin position="291"/>
        <end position="300"/>
    </location>
</feature>
<proteinExistence type="predicted"/>
<reference evidence="3" key="1">
    <citation type="journal article" date="2019" name="Int. J. Syst. Evol. Microbiol.">
        <title>The Global Catalogue of Microorganisms (GCM) 10K type strain sequencing project: providing services to taxonomists for standard genome sequencing and annotation.</title>
        <authorList>
            <consortium name="The Broad Institute Genomics Platform"/>
            <consortium name="The Broad Institute Genome Sequencing Center for Infectious Disease"/>
            <person name="Wu L."/>
            <person name="Ma J."/>
        </authorList>
    </citation>
    <scope>NUCLEOTIDE SEQUENCE [LARGE SCALE GENOMIC DNA]</scope>
    <source>
        <strain evidence="3">JCM 15592</strain>
    </source>
</reference>